<dbReference type="EMBL" id="JACASF010000001">
    <property type="protein sequence ID" value="KAF6501176.1"/>
    <property type="molecule type" value="Genomic_DNA"/>
</dbReference>
<dbReference type="Proteomes" id="UP000550707">
    <property type="component" value="Unassembled WGS sequence"/>
</dbReference>
<feature type="region of interest" description="Disordered" evidence="1">
    <location>
        <begin position="1"/>
        <end position="25"/>
    </location>
</feature>
<gene>
    <name evidence="2" type="ORF">HJG59_008131</name>
</gene>
<name>A0A7J8JWE7_MOLMO</name>
<reference evidence="2 3" key="1">
    <citation type="journal article" date="2020" name="Nature">
        <title>Six reference-quality genomes reveal evolution of bat adaptations.</title>
        <authorList>
            <person name="Jebb D."/>
            <person name="Huang Z."/>
            <person name="Pippel M."/>
            <person name="Hughes G.M."/>
            <person name="Lavrichenko K."/>
            <person name="Devanna P."/>
            <person name="Winkler S."/>
            <person name="Jermiin L.S."/>
            <person name="Skirmuntt E.C."/>
            <person name="Katzourakis A."/>
            <person name="Burkitt-Gray L."/>
            <person name="Ray D.A."/>
            <person name="Sullivan K.A.M."/>
            <person name="Roscito J.G."/>
            <person name="Kirilenko B.M."/>
            <person name="Davalos L.M."/>
            <person name="Corthals A.P."/>
            <person name="Power M.L."/>
            <person name="Jones G."/>
            <person name="Ransome R.D."/>
            <person name="Dechmann D.K.N."/>
            <person name="Locatelli A.G."/>
            <person name="Puechmaille S.J."/>
            <person name="Fedrigo O."/>
            <person name="Jarvis E.D."/>
            <person name="Hiller M."/>
            <person name="Vernes S.C."/>
            <person name="Myers E.W."/>
            <person name="Teeling E.C."/>
        </authorList>
    </citation>
    <scope>NUCLEOTIDE SEQUENCE [LARGE SCALE GENOMIC DNA]</scope>
    <source>
        <strain evidence="2">MMolMol1</strain>
        <tissue evidence="2">Muscle</tissue>
    </source>
</reference>
<keyword evidence="3" id="KW-1185">Reference proteome</keyword>
<accession>A0A7J8JWE7</accession>
<evidence type="ECO:0000256" key="1">
    <source>
        <dbReference type="SAM" id="MobiDB-lite"/>
    </source>
</evidence>
<evidence type="ECO:0000313" key="2">
    <source>
        <dbReference type="EMBL" id="KAF6501176.1"/>
    </source>
</evidence>
<protein>
    <submittedName>
        <fullName evidence="2">Uncharacterized protein</fullName>
    </submittedName>
</protein>
<evidence type="ECO:0000313" key="3">
    <source>
        <dbReference type="Proteomes" id="UP000550707"/>
    </source>
</evidence>
<organism evidence="2 3">
    <name type="scientific">Molossus molossus</name>
    <name type="common">Pallas' mastiff bat</name>
    <name type="synonym">Vespertilio molossus</name>
    <dbReference type="NCBI Taxonomy" id="27622"/>
    <lineage>
        <taxon>Eukaryota</taxon>
        <taxon>Metazoa</taxon>
        <taxon>Chordata</taxon>
        <taxon>Craniata</taxon>
        <taxon>Vertebrata</taxon>
        <taxon>Euteleostomi</taxon>
        <taxon>Mammalia</taxon>
        <taxon>Eutheria</taxon>
        <taxon>Laurasiatheria</taxon>
        <taxon>Chiroptera</taxon>
        <taxon>Yangochiroptera</taxon>
        <taxon>Molossidae</taxon>
        <taxon>Molossus</taxon>
    </lineage>
</organism>
<sequence>MGTVRLESSEGSLGHMSSVASLPRSGASVSWREQRAADCVTVCGLSHVAGLRFPTAGRSQHWVLPWWPTPPAHSHSASPMTQPGRSRIVISTMFGDGEHTGLATQQRSHHTEGWC</sequence>
<proteinExistence type="predicted"/>
<dbReference type="AlphaFoldDB" id="A0A7J8JWE7"/>
<comment type="caution">
    <text evidence="2">The sequence shown here is derived from an EMBL/GenBank/DDBJ whole genome shotgun (WGS) entry which is preliminary data.</text>
</comment>